<feature type="compositionally biased region" description="Basic residues" evidence="1">
    <location>
        <begin position="1"/>
        <end position="10"/>
    </location>
</feature>
<evidence type="ECO:0000256" key="1">
    <source>
        <dbReference type="SAM" id="MobiDB-lite"/>
    </source>
</evidence>
<keyword evidence="2" id="KW-1133">Transmembrane helix</keyword>
<dbReference type="OrthoDB" id="6435011at2759"/>
<dbReference type="EMBL" id="KZ308281">
    <property type="protein sequence ID" value="KAG8226427.1"/>
    <property type="molecule type" value="Genomic_DNA"/>
</dbReference>
<sequence>MLKFLTHKLRTQSLNEEQPYQYKAEDDHDSGTESDDEHGDPEDPESSKYNFFYGIEASVSLLLLFLVLCLCRACGLPPRVRGAGSLPRPRPSVHPLPIPPSPSRSGTLSLGDPLFARNMRVHYKGQLISRTNAYPLEK</sequence>
<accession>A0A8K0K191</accession>
<evidence type="ECO:0000313" key="3">
    <source>
        <dbReference type="EMBL" id="KAG8226427.1"/>
    </source>
</evidence>
<evidence type="ECO:0000256" key="2">
    <source>
        <dbReference type="SAM" id="Phobius"/>
    </source>
</evidence>
<feature type="region of interest" description="Disordered" evidence="1">
    <location>
        <begin position="1"/>
        <end position="45"/>
    </location>
</feature>
<feature type="transmembrane region" description="Helical" evidence="2">
    <location>
        <begin position="51"/>
        <end position="71"/>
    </location>
</feature>
<gene>
    <name evidence="3" type="ORF">J437_LFUL007006</name>
</gene>
<comment type="caution">
    <text evidence="3">The sequence shown here is derived from an EMBL/GenBank/DDBJ whole genome shotgun (WGS) entry which is preliminary data.</text>
</comment>
<feature type="region of interest" description="Disordered" evidence="1">
    <location>
        <begin position="81"/>
        <end position="110"/>
    </location>
</feature>
<name>A0A8K0K191_LADFU</name>
<dbReference type="Proteomes" id="UP000792457">
    <property type="component" value="Unassembled WGS sequence"/>
</dbReference>
<keyword evidence="4" id="KW-1185">Reference proteome</keyword>
<evidence type="ECO:0000313" key="4">
    <source>
        <dbReference type="Proteomes" id="UP000792457"/>
    </source>
</evidence>
<feature type="non-terminal residue" evidence="3">
    <location>
        <position position="1"/>
    </location>
</feature>
<protein>
    <submittedName>
        <fullName evidence="3">Uncharacterized protein</fullName>
    </submittedName>
</protein>
<keyword evidence="2" id="KW-0812">Transmembrane</keyword>
<feature type="compositionally biased region" description="Pro residues" evidence="1">
    <location>
        <begin position="88"/>
        <end position="102"/>
    </location>
</feature>
<keyword evidence="2" id="KW-0472">Membrane</keyword>
<organism evidence="3 4">
    <name type="scientific">Ladona fulva</name>
    <name type="common">Scarce chaser dragonfly</name>
    <name type="synonym">Libellula fulva</name>
    <dbReference type="NCBI Taxonomy" id="123851"/>
    <lineage>
        <taxon>Eukaryota</taxon>
        <taxon>Metazoa</taxon>
        <taxon>Ecdysozoa</taxon>
        <taxon>Arthropoda</taxon>
        <taxon>Hexapoda</taxon>
        <taxon>Insecta</taxon>
        <taxon>Pterygota</taxon>
        <taxon>Palaeoptera</taxon>
        <taxon>Odonata</taxon>
        <taxon>Epiprocta</taxon>
        <taxon>Anisoptera</taxon>
        <taxon>Libelluloidea</taxon>
        <taxon>Libellulidae</taxon>
        <taxon>Ladona</taxon>
    </lineage>
</organism>
<proteinExistence type="predicted"/>
<reference evidence="3" key="2">
    <citation type="submission" date="2017-10" db="EMBL/GenBank/DDBJ databases">
        <title>Ladona fulva Genome sequencing and assembly.</title>
        <authorList>
            <person name="Murali S."/>
            <person name="Richards S."/>
            <person name="Bandaranaike D."/>
            <person name="Bellair M."/>
            <person name="Blankenburg K."/>
            <person name="Chao H."/>
            <person name="Dinh H."/>
            <person name="Doddapaneni H."/>
            <person name="Dugan-Rocha S."/>
            <person name="Elkadiri S."/>
            <person name="Gnanaolivu R."/>
            <person name="Hernandez B."/>
            <person name="Skinner E."/>
            <person name="Javaid M."/>
            <person name="Lee S."/>
            <person name="Li M."/>
            <person name="Ming W."/>
            <person name="Munidasa M."/>
            <person name="Muniz J."/>
            <person name="Nguyen L."/>
            <person name="Hughes D."/>
            <person name="Osuji N."/>
            <person name="Pu L.-L."/>
            <person name="Puazo M."/>
            <person name="Qu C."/>
            <person name="Quiroz J."/>
            <person name="Raj R."/>
            <person name="Weissenberger G."/>
            <person name="Xin Y."/>
            <person name="Zou X."/>
            <person name="Han Y."/>
            <person name="Worley K."/>
            <person name="Muzny D."/>
            <person name="Gibbs R."/>
        </authorList>
    </citation>
    <scope>NUCLEOTIDE SEQUENCE</scope>
    <source>
        <strain evidence="3">Sampled in the wild</strain>
    </source>
</reference>
<feature type="compositionally biased region" description="Acidic residues" evidence="1">
    <location>
        <begin position="32"/>
        <end position="44"/>
    </location>
</feature>
<reference evidence="3" key="1">
    <citation type="submission" date="2013-04" db="EMBL/GenBank/DDBJ databases">
        <authorList>
            <person name="Qu J."/>
            <person name="Murali S.C."/>
            <person name="Bandaranaike D."/>
            <person name="Bellair M."/>
            <person name="Blankenburg K."/>
            <person name="Chao H."/>
            <person name="Dinh H."/>
            <person name="Doddapaneni H."/>
            <person name="Downs B."/>
            <person name="Dugan-Rocha S."/>
            <person name="Elkadiri S."/>
            <person name="Gnanaolivu R.D."/>
            <person name="Hernandez B."/>
            <person name="Javaid M."/>
            <person name="Jayaseelan J.C."/>
            <person name="Lee S."/>
            <person name="Li M."/>
            <person name="Ming W."/>
            <person name="Munidasa M."/>
            <person name="Muniz J."/>
            <person name="Nguyen L."/>
            <person name="Ongeri F."/>
            <person name="Osuji N."/>
            <person name="Pu L.-L."/>
            <person name="Puazo M."/>
            <person name="Qu C."/>
            <person name="Quiroz J."/>
            <person name="Raj R."/>
            <person name="Weissenberger G."/>
            <person name="Xin Y."/>
            <person name="Zou X."/>
            <person name="Han Y."/>
            <person name="Richards S."/>
            <person name="Worley K."/>
            <person name="Muzny D."/>
            <person name="Gibbs R."/>
        </authorList>
    </citation>
    <scope>NUCLEOTIDE SEQUENCE</scope>
    <source>
        <strain evidence="3">Sampled in the wild</strain>
    </source>
</reference>
<dbReference type="AlphaFoldDB" id="A0A8K0K191"/>